<keyword evidence="1" id="KW-0808">Transferase</keyword>
<keyword evidence="2" id="KW-0863">Zinc-finger</keyword>
<gene>
    <name evidence="5" type="ORF">Tco_0926427</name>
</gene>
<accession>A0ABQ5DAK6</accession>
<dbReference type="PANTHER" id="PTHR11439">
    <property type="entry name" value="GAG-POL-RELATED RETROTRANSPOSON"/>
    <property type="match status" value="1"/>
</dbReference>
<name>A0ABQ5DAK6_9ASTR</name>
<dbReference type="EMBL" id="BQNB010015099">
    <property type="protein sequence ID" value="GJT36008.1"/>
    <property type="molecule type" value="Genomic_DNA"/>
</dbReference>
<dbReference type="InterPro" id="IPR036968">
    <property type="entry name" value="Enolpyruvate_Tfrase_sf"/>
</dbReference>
<keyword evidence="2" id="KW-0862">Zinc</keyword>
<sequence length="1005" mass="111567">MLGALRALGLNVKENGAIKRAIVEGSGGVFLVGKEAKDEIQLFLGNAGTTMRPLTAAAGGNSSYVLDGFPRMRERPIGDLVKGLKQLGADVDCYLGTNCPPVRVVAGGGLPAGKLLLHWETSPGIAYVEGDASSASYFLAGAAITGGTITVEGCETSSLQEESADKVVSLHKTLARLQVHVFLAGLDQEFNQARSEILRKDLPLDLESCDAYKGKTSNSKVGSYTCTHCGEEGHSKQRCYEIIGYPEWWDFSKKPQKIGQATVATSASKEPSPSIAVHTKKFKDSGMSSTNHAVNNAWIIDTGATDHMTNDPSKLTSKCPPKLSKILTANGGWHIQITKNLNCFVTFWPDECVFQDMTTHRILGCGTRRGQLYYLKEQGHGEAHHIEINRGNKTLAWLWHRRLGHLSFSYLRKLKPSLFLNEKGSEFKCGICEIAKIHKTSYAPSDNKSLIPFMTIHYDVWGPAKISTSNGACYFVTFIDECARMGEAVRSATYIMNRTPSRVIEFKTSIQKLLELVNTPSSMNLEPKVFGCTSYVHQNIGKLEPRAVRCVFLGYADLNKGYQCYEPKENKMYVTRDVEFHKNIPFFGHECSLQGEKSSNLEEENMHNYQDGNTTEPMSEAGESTVEGNDNGEPEFEFGENDDMESEVEEDDSITSQIVTTTENSQESHPVNTTPTAPIPNDSVLQDTPDVSGVHDTHCKKNRTLELVNLPPGKKTVGCRWIYTVKLDSAGNIDRYKARLVTKVYTQKYGIDYGDTFAPVAKINTIRILVSIAANQDWPLRQFDVKNAFLNGHLEEEVYIDAPPGIECNDKVCIEVARSKQDIAYAVSVVSQFMHDPSKDHMKAVYRILRYLKSSSGKGLFFAKTQSREVSGYTNADWAENRTDGKSTSGYFTFVGGNLVTWRSKKQKIKRILRDLGIDHTDPMKLYCDNQAAVKICNNPVQHDRTKHVEVDHHFIKDHLEKRTVELPFVASKDQLADILTKAVCGSIFHSSLCKLGMIDIHSPP</sequence>
<protein>
    <submittedName>
        <fullName evidence="5">Retrovirus-related pol polyprotein from transposon TNT 1-94</fullName>
    </submittedName>
</protein>
<comment type="caution">
    <text evidence="5">The sequence shown here is derived from an EMBL/GenBank/DDBJ whole genome shotgun (WGS) entry which is preliminary data.</text>
</comment>
<organism evidence="5 6">
    <name type="scientific">Tanacetum coccineum</name>
    <dbReference type="NCBI Taxonomy" id="301880"/>
    <lineage>
        <taxon>Eukaryota</taxon>
        <taxon>Viridiplantae</taxon>
        <taxon>Streptophyta</taxon>
        <taxon>Embryophyta</taxon>
        <taxon>Tracheophyta</taxon>
        <taxon>Spermatophyta</taxon>
        <taxon>Magnoliopsida</taxon>
        <taxon>eudicotyledons</taxon>
        <taxon>Gunneridae</taxon>
        <taxon>Pentapetalae</taxon>
        <taxon>asterids</taxon>
        <taxon>campanulids</taxon>
        <taxon>Asterales</taxon>
        <taxon>Asteraceae</taxon>
        <taxon>Asteroideae</taxon>
        <taxon>Anthemideae</taxon>
        <taxon>Anthemidinae</taxon>
        <taxon>Tanacetum</taxon>
    </lineage>
</organism>
<dbReference type="InterPro" id="IPR001878">
    <property type="entry name" value="Znf_CCHC"/>
</dbReference>
<reference evidence="5" key="1">
    <citation type="journal article" date="2022" name="Int. J. Mol. Sci.">
        <title>Draft Genome of Tanacetum Coccineum: Genomic Comparison of Closely Related Tanacetum-Family Plants.</title>
        <authorList>
            <person name="Yamashiro T."/>
            <person name="Shiraishi A."/>
            <person name="Nakayama K."/>
            <person name="Satake H."/>
        </authorList>
    </citation>
    <scope>NUCLEOTIDE SEQUENCE</scope>
</reference>
<evidence type="ECO:0000256" key="2">
    <source>
        <dbReference type="PROSITE-ProRule" id="PRU00047"/>
    </source>
</evidence>
<proteinExistence type="predicted"/>
<dbReference type="PROSITE" id="PS00104">
    <property type="entry name" value="EPSP_SYNTHASE_1"/>
    <property type="match status" value="1"/>
</dbReference>
<feature type="domain" description="CCHC-type" evidence="4">
    <location>
        <begin position="226"/>
        <end position="239"/>
    </location>
</feature>
<keyword evidence="2" id="KW-0479">Metal-binding</keyword>
<evidence type="ECO:0000313" key="5">
    <source>
        <dbReference type="EMBL" id="GJT36008.1"/>
    </source>
</evidence>
<dbReference type="PROSITE" id="PS50158">
    <property type="entry name" value="ZF_CCHC"/>
    <property type="match status" value="1"/>
</dbReference>
<dbReference type="InterPro" id="IPR057670">
    <property type="entry name" value="SH3_retrovirus"/>
</dbReference>
<dbReference type="InterPro" id="IPR025724">
    <property type="entry name" value="GAG-pre-integrase_dom"/>
</dbReference>
<keyword evidence="6" id="KW-1185">Reference proteome</keyword>
<feature type="compositionally biased region" description="Polar residues" evidence="3">
    <location>
        <begin position="661"/>
        <end position="676"/>
    </location>
</feature>
<evidence type="ECO:0000259" key="4">
    <source>
        <dbReference type="PROSITE" id="PS50158"/>
    </source>
</evidence>
<dbReference type="Gene3D" id="3.65.10.10">
    <property type="entry name" value="Enolpyruvate transferase domain"/>
    <property type="match status" value="2"/>
</dbReference>
<dbReference type="SUPFAM" id="SSF55205">
    <property type="entry name" value="EPT/RTPC-like"/>
    <property type="match status" value="1"/>
</dbReference>
<dbReference type="Pfam" id="PF07727">
    <property type="entry name" value="RVT_2"/>
    <property type="match status" value="1"/>
</dbReference>
<feature type="region of interest" description="Disordered" evidence="3">
    <location>
        <begin position="661"/>
        <end position="682"/>
    </location>
</feature>
<dbReference type="CDD" id="cd09272">
    <property type="entry name" value="RNase_HI_RT_Ty1"/>
    <property type="match status" value="1"/>
</dbReference>
<dbReference type="InterPro" id="IPR013792">
    <property type="entry name" value="RNA3'P_cycl/enolpyr_Trfase_a/b"/>
</dbReference>
<dbReference type="InterPro" id="IPR023193">
    <property type="entry name" value="EPSP_synthase_CS"/>
</dbReference>
<reference evidence="5" key="2">
    <citation type="submission" date="2022-01" db="EMBL/GenBank/DDBJ databases">
        <authorList>
            <person name="Yamashiro T."/>
            <person name="Shiraishi A."/>
            <person name="Satake H."/>
            <person name="Nakayama K."/>
        </authorList>
    </citation>
    <scope>NUCLEOTIDE SEQUENCE</scope>
</reference>
<feature type="region of interest" description="Disordered" evidence="3">
    <location>
        <begin position="609"/>
        <end position="635"/>
    </location>
</feature>
<dbReference type="InterPro" id="IPR043502">
    <property type="entry name" value="DNA/RNA_pol_sf"/>
</dbReference>
<dbReference type="Pfam" id="PF25597">
    <property type="entry name" value="SH3_retrovirus"/>
    <property type="match status" value="1"/>
</dbReference>
<evidence type="ECO:0000256" key="3">
    <source>
        <dbReference type="SAM" id="MobiDB-lite"/>
    </source>
</evidence>
<dbReference type="PANTHER" id="PTHR11439:SF467">
    <property type="entry name" value="INTEGRASE CATALYTIC DOMAIN-CONTAINING PROTEIN"/>
    <property type="match status" value="1"/>
</dbReference>
<dbReference type="Pfam" id="PF13976">
    <property type="entry name" value="gag_pre-integrs"/>
    <property type="match status" value="1"/>
</dbReference>
<dbReference type="Proteomes" id="UP001151760">
    <property type="component" value="Unassembled WGS sequence"/>
</dbReference>
<dbReference type="InterPro" id="IPR001986">
    <property type="entry name" value="Enolpyruvate_Tfrase_dom"/>
</dbReference>
<evidence type="ECO:0000256" key="1">
    <source>
        <dbReference type="ARBA" id="ARBA00022679"/>
    </source>
</evidence>
<dbReference type="Pfam" id="PF00275">
    <property type="entry name" value="EPSP_synthase"/>
    <property type="match status" value="2"/>
</dbReference>
<evidence type="ECO:0000313" key="6">
    <source>
        <dbReference type="Proteomes" id="UP001151760"/>
    </source>
</evidence>
<dbReference type="InterPro" id="IPR013103">
    <property type="entry name" value="RVT_2"/>
</dbReference>
<dbReference type="SUPFAM" id="SSF56672">
    <property type="entry name" value="DNA/RNA polymerases"/>
    <property type="match status" value="1"/>
</dbReference>